<evidence type="ECO:0000256" key="1">
    <source>
        <dbReference type="SAM" id="Coils"/>
    </source>
</evidence>
<dbReference type="Gene3D" id="2.60.40.4330">
    <property type="entry name" value="Kinesin-like protein Kif23, Arf6-interacting domain"/>
    <property type="match status" value="1"/>
</dbReference>
<reference evidence="4" key="2">
    <citation type="submission" date="2017-02" db="UniProtKB">
        <authorList>
            <consortium name="WormBaseParasite"/>
        </authorList>
    </citation>
    <scope>IDENTIFICATION</scope>
</reference>
<dbReference type="STRING" id="6313.A0A0K0D5R4"/>
<protein>
    <submittedName>
        <fullName evidence="4">MKLP1_Arf_bdg domain-containing protein</fullName>
    </submittedName>
</protein>
<reference evidence="3" key="1">
    <citation type="submission" date="2012-09" db="EMBL/GenBank/DDBJ databases">
        <authorList>
            <person name="Martin A.A."/>
        </authorList>
    </citation>
    <scope>NUCLEOTIDE SEQUENCE</scope>
</reference>
<dbReference type="Proteomes" id="UP000035642">
    <property type="component" value="Unassembled WGS sequence"/>
</dbReference>
<dbReference type="InterPro" id="IPR032384">
    <property type="entry name" value="Kif23_Arf-bd"/>
</dbReference>
<proteinExistence type="predicted"/>
<keyword evidence="3" id="KW-1185">Reference proteome</keyword>
<keyword evidence="1" id="KW-0175">Coiled coil</keyword>
<dbReference type="InterPro" id="IPR038105">
    <property type="entry name" value="Kif23_Arf-bd_sf"/>
</dbReference>
<evidence type="ECO:0000259" key="2">
    <source>
        <dbReference type="Pfam" id="PF16540"/>
    </source>
</evidence>
<organism evidence="3 4">
    <name type="scientific">Angiostrongylus cantonensis</name>
    <name type="common">Rat lungworm</name>
    <dbReference type="NCBI Taxonomy" id="6313"/>
    <lineage>
        <taxon>Eukaryota</taxon>
        <taxon>Metazoa</taxon>
        <taxon>Ecdysozoa</taxon>
        <taxon>Nematoda</taxon>
        <taxon>Chromadorea</taxon>
        <taxon>Rhabditida</taxon>
        <taxon>Rhabditina</taxon>
        <taxon>Rhabditomorpha</taxon>
        <taxon>Strongyloidea</taxon>
        <taxon>Metastrongylidae</taxon>
        <taxon>Angiostrongylus</taxon>
    </lineage>
</organism>
<accession>A0A0K0D5R4</accession>
<dbReference type="AlphaFoldDB" id="A0A0K0D5R4"/>
<sequence>LLRKTLCKADYTKMELGKLHGRIARNEELIASYFEENMKLKQELFSLQERLLRHEEQGEQLLKVVEQLRRIVEEQPSPAGKEDEVTVINQIKDILAEVRQLQGDIRKPASDPGYFNRKDDKSDYVLIRREADQVGSVRTGVVKGICVPTAGGGTAVVLKRVELVSP</sequence>
<evidence type="ECO:0000313" key="3">
    <source>
        <dbReference type="Proteomes" id="UP000035642"/>
    </source>
</evidence>
<evidence type="ECO:0000313" key="4">
    <source>
        <dbReference type="WBParaSite" id="ACAC_0000540901-mRNA-1"/>
    </source>
</evidence>
<name>A0A0K0D5R4_ANGCA</name>
<feature type="coiled-coil region" evidence="1">
    <location>
        <begin position="23"/>
        <end position="57"/>
    </location>
</feature>
<dbReference type="WBParaSite" id="ACAC_0000540901-mRNA-1">
    <property type="protein sequence ID" value="ACAC_0000540901-mRNA-1"/>
    <property type="gene ID" value="ACAC_0000540901"/>
</dbReference>
<dbReference type="Pfam" id="PF16540">
    <property type="entry name" value="MKLP1_Arf_bdg"/>
    <property type="match status" value="1"/>
</dbReference>
<feature type="domain" description="Kinesin-like protein Kif23 Arf6-interacting" evidence="2">
    <location>
        <begin position="119"/>
        <end position="163"/>
    </location>
</feature>